<dbReference type="Gene3D" id="3.40.50.300">
    <property type="entry name" value="P-loop containing nucleotide triphosphate hydrolases"/>
    <property type="match status" value="1"/>
</dbReference>
<keyword evidence="3" id="KW-1185">Reference proteome</keyword>
<sequence>MMDFKQAKFNDYWRTSAKRNYDVYVNKFEVNEGTILTGANLILNKGINAIAGKNGVGKSTIISSLYNSIKNENSNRCEISTLLDSDHMSITLKLKKETGGTHDDVCATVIESSDVTAYLFDPCSYIPKYLDFVREEDNLDEQLEQVAAISYDSNKLENINYLTNSNYQRVTVWNIEGEYDAHPLLPFFEVESNGITYTSKNMGLGEIALIYFFWMMERIANINEKAIILMEEPESYLPPKTQKRLMNCVSWLASEQGVCVLISTHSEHVLSFLDDDKIQLIIDCGHEKKFIHGIEAVDTVLELGLQKVTTKLGLLSVEDEFALALLKSILGARVESYSFEVAGSEGDLLKRCEIFQPDVDGYSYRAIFDGDTRGKYQKQLSDSKVARYLPLNDAPDKLILDFFKTLTVQEIAEILSLAEHRVVIAKGAAEGVEFHDYFREFSKSLPIEEGAIIDLFAGRWCEANSDLVSEFLEQL</sequence>
<dbReference type="Proteomes" id="UP001569175">
    <property type="component" value="Unassembled WGS sequence"/>
</dbReference>
<feature type="domain" description="Endonuclease GajA/Old nuclease/RecF-like AAA" evidence="1">
    <location>
        <begin position="137"/>
        <end position="269"/>
    </location>
</feature>
<name>A0ABV4KWD9_9VIBR</name>
<dbReference type="PANTHER" id="PTHR43581">
    <property type="entry name" value="ATP/GTP PHOSPHATASE"/>
    <property type="match status" value="1"/>
</dbReference>
<dbReference type="InterPro" id="IPR051396">
    <property type="entry name" value="Bact_Antivir_Def_Nuclease"/>
</dbReference>
<dbReference type="RefSeq" id="WP_371708530.1">
    <property type="nucleotide sequence ID" value="NZ_JBGOOL010000101.1"/>
</dbReference>
<comment type="caution">
    <text evidence="2">The sequence shown here is derived from an EMBL/GenBank/DDBJ whole genome shotgun (WGS) entry which is preliminary data.</text>
</comment>
<accession>A0ABV4KWD9</accession>
<dbReference type="PANTHER" id="PTHR43581:SF2">
    <property type="entry name" value="EXCINUCLEASE ATPASE SUBUNIT"/>
    <property type="match status" value="1"/>
</dbReference>
<keyword evidence="2" id="KW-0378">Hydrolase</keyword>
<dbReference type="SUPFAM" id="SSF52540">
    <property type="entry name" value="P-loop containing nucleoside triphosphate hydrolases"/>
    <property type="match status" value="1"/>
</dbReference>
<protein>
    <submittedName>
        <fullName evidence="2">ATP-dependent endonuclease</fullName>
    </submittedName>
</protein>
<organism evidence="2 3">
    <name type="scientific">Vibrio atlanticus</name>
    <dbReference type="NCBI Taxonomy" id="693153"/>
    <lineage>
        <taxon>Bacteria</taxon>
        <taxon>Pseudomonadati</taxon>
        <taxon>Pseudomonadota</taxon>
        <taxon>Gammaproteobacteria</taxon>
        <taxon>Vibrionales</taxon>
        <taxon>Vibrionaceae</taxon>
        <taxon>Vibrio</taxon>
    </lineage>
</organism>
<evidence type="ECO:0000313" key="3">
    <source>
        <dbReference type="Proteomes" id="UP001569175"/>
    </source>
</evidence>
<dbReference type="GO" id="GO:0004519">
    <property type="term" value="F:endonuclease activity"/>
    <property type="evidence" value="ECO:0007669"/>
    <property type="project" value="UniProtKB-KW"/>
</dbReference>
<keyword evidence="2" id="KW-0255">Endonuclease</keyword>
<gene>
    <name evidence="2" type="ORF">ACED57_22070</name>
</gene>
<dbReference type="EMBL" id="JBGOOL010000101">
    <property type="protein sequence ID" value="MEZ8055802.1"/>
    <property type="molecule type" value="Genomic_DNA"/>
</dbReference>
<evidence type="ECO:0000313" key="2">
    <source>
        <dbReference type="EMBL" id="MEZ8055802.1"/>
    </source>
</evidence>
<dbReference type="InterPro" id="IPR027417">
    <property type="entry name" value="P-loop_NTPase"/>
</dbReference>
<evidence type="ECO:0000259" key="1">
    <source>
        <dbReference type="Pfam" id="PF13175"/>
    </source>
</evidence>
<proteinExistence type="predicted"/>
<dbReference type="Pfam" id="PF13175">
    <property type="entry name" value="AAA_15"/>
    <property type="match status" value="1"/>
</dbReference>
<reference evidence="2 3" key="1">
    <citation type="submission" date="2024-06" db="EMBL/GenBank/DDBJ databases">
        <authorList>
            <person name="Steensen K."/>
            <person name="Seneca J."/>
            <person name="Bartlau N."/>
            <person name="Yu A.X."/>
            <person name="Polz M.F."/>
        </authorList>
    </citation>
    <scope>NUCLEOTIDE SEQUENCE [LARGE SCALE GENOMIC DNA]</scope>
    <source>
        <strain evidence="2 3">1F9</strain>
    </source>
</reference>
<keyword evidence="2" id="KW-0540">Nuclease</keyword>
<dbReference type="InterPro" id="IPR041685">
    <property type="entry name" value="AAA_GajA/Old/RecF-like"/>
</dbReference>